<evidence type="ECO:0000313" key="16">
    <source>
        <dbReference type="WBParaSite" id="Smp_123190.1"/>
    </source>
</evidence>
<dbReference type="AlphaFoldDB" id="A0A3Q0KKJ5"/>
<evidence type="ECO:0000256" key="9">
    <source>
        <dbReference type="ARBA" id="ARBA00023212"/>
    </source>
</evidence>
<evidence type="ECO:0000256" key="4">
    <source>
        <dbReference type="ARBA" id="ARBA00009880"/>
    </source>
</evidence>
<evidence type="ECO:0000256" key="12">
    <source>
        <dbReference type="RuleBase" id="RU367099"/>
    </source>
</evidence>
<dbReference type="Gene3D" id="1.20.1520.10">
    <property type="entry name" value="ADP-ribosylation factor-like 2-binding protein, domain"/>
    <property type="match status" value="1"/>
</dbReference>
<evidence type="ECO:0000313" key="15">
    <source>
        <dbReference type="Proteomes" id="UP000008854"/>
    </source>
</evidence>
<evidence type="ECO:0000256" key="5">
    <source>
        <dbReference type="ARBA" id="ARBA00014849"/>
    </source>
</evidence>
<dbReference type="InterPro" id="IPR023379">
    <property type="entry name" value="BART_dom"/>
</dbReference>
<keyword evidence="7 12" id="KW-0969">Cilium</keyword>
<dbReference type="WBParaSite" id="Smp_123190.2">
    <property type="protein sequence ID" value="Smp_123190.2"/>
    <property type="gene ID" value="Smp_123190"/>
</dbReference>
<dbReference type="STRING" id="6183.A0A3Q0KKJ5"/>
<evidence type="ECO:0000256" key="8">
    <source>
        <dbReference type="ARBA" id="ARBA00023128"/>
    </source>
</evidence>
<keyword evidence="11 12" id="KW-0966">Cell projection</keyword>
<accession>A0A3Q0KKJ5</accession>
<dbReference type="InterPro" id="IPR042541">
    <property type="entry name" value="BART_sf"/>
</dbReference>
<sequence>MELGESQIDNGNDNVPEGPFVGSQEPSSDFDNVVGHLEEIIMSNHFQSIQDQFMNENYDEFDENEENKFCYTEIHEKYINTVERMLEEQLCQRIPHFSMRSFIDNLVSNSNCLDGEIFEMLYTFTDFLAFKEMMIDYKKAKTGQTVNLELINSYHHYNHSSIIMNDTIDPYNTDPIVQ</sequence>
<keyword evidence="15" id="KW-1185">Reference proteome</keyword>
<dbReference type="GO" id="GO:0005813">
    <property type="term" value="C:centrosome"/>
    <property type="evidence" value="ECO:0007669"/>
    <property type="project" value="UniProtKB-SubCell"/>
</dbReference>
<evidence type="ECO:0000259" key="14">
    <source>
        <dbReference type="Pfam" id="PF11527"/>
    </source>
</evidence>
<proteinExistence type="inferred from homology"/>
<feature type="domain" description="BART" evidence="14">
    <location>
        <begin position="29"/>
        <end position="141"/>
    </location>
</feature>
<keyword evidence="10 12" id="KW-0539">Nucleus</keyword>
<dbReference type="Pfam" id="PF11527">
    <property type="entry name" value="ARL2_Bind_BART"/>
    <property type="match status" value="1"/>
</dbReference>
<dbReference type="GO" id="GO:0005634">
    <property type="term" value="C:nucleus"/>
    <property type="evidence" value="ECO:0007669"/>
    <property type="project" value="UniProtKB-SubCell"/>
</dbReference>
<organism evidence="15 16">
    <name type="scientific">Schistosoma mansoni</name>
    <name type="common">Blood fluke</name>
    <dbReference type="NCBI Taxonomy" id="6183"/>
    <lineage>
        <taxon>Eukaryota</taxon>
        <taxon>Metazoa</taxon>
        <taxon>Spiralia</taxon>
        <taxon>Lophotrochozoa</taxon>
        <taxon>Platyhelminthes</taxon>
        <taxon>Trematoda</taxon>
        <taxon>Digenea</taxon>
        <taxon>Strigeidida</taxon>
        <taxon>Schistosomatoidea</taxon>
        <taxon>Schistosomatidae</taxon>
        <taxon>Schistosoma</taxon>
    </lineage>
</organism>
<dbReference type="InParanoid" id="A0A3Q0KKJ5"/>
<accession>A0A5K4EKT5</accession>
<protein>
    <recommendedName>
        <fullName evidence="5 12">ADP-ribosylation factor-like protein 2-binding protein</fullName>
        <shortName evidence="12">ARF-like 2-binding protein</shortName>
    </recommendedName>
</protein>
<evidence type="ECO:0000256" key="13">
    <source>
        <dbReference type="SAM" id="MobiDB-lite"/>
    </source>
</evidence>
<comment type="similarity">
    <text evidence="4 12">Belongs to the ARL2BP family.</text>
</comment>
<dbReference type="GO" id="GO:0051457">
    <property type="term" value="P:maintenance of protein location in nucleus"/>
    <property type="evidence" value="ECO:0007669"/>
    <property type="project" value="TreeGrafter"/>
</dbReference>
<dbReference type="WBParaSite" id="Smp_123190.1">
    <property type="protein sequence ID" value="Smp_123190.1"/>
    <property type="gene ID" value="Smp_123190"/>
</dbReference>
<dbReference type="GO" id="GO:0005929">
    <property type="term" value="C:cilium"/>
    <property type="evidence" value="ECO:0007669"/>
    <property type="project" value="UniProtKB-UniRule"/>
</dbReference>
<dbReference type="PANTHER" id="PTHR15487">
    <property type="entry name" value="ADP-RIBOSYLATION FACTOR-LIKE PROTEIN 2-BINDING PROTEIN"/>
    <property type="match status" value="1"/>
</dbReference>
<evidence type="ECO:0000256" key="2">
    <source>
        <dbReference type="ARBA" id="ARBA00004123"/>
    </source>
</evidence>
<reference evidence="15" key="1">
    <citation type="journal article" date="2012" name="PLoS Negl. Trop. Dis.">
        <title>A systematically improved high quality genome and transcriptome of the human blood fluke Schistosoma mansoni.</title>
        <authorList>
            <person name="Protasio A.V."/>
            <person name="Tsai I.J."/>
            <person name="Babbage A."/>
            <person name="Nichol S."/>
            <person name="Hunt M."/>
            <person name="Aslett M.A."/>
            <person name="De Silva N."/>
            <person name="Velarde G.S."/>
            <person name="Anderson T.J."/>
            <person name="Clark R.C."/>
            <person name="Davidson C."/>
            <person name="Dillon G.P."/>
            <person name="Holroyd N.E."/>
            <person name="LoVerde P.T."/>
            <person name="Lloyd C."/>
            <person name="McQuillan J."/>
            <person name="Oliveira G."/>
            <person name="Otto T.D."/>
            <person name="Parker-Manuel S.J."/>
            <person name="Quail M.A."/>
            <person name="Wilson R.A."/>
            <person name="Zerlotini A."/>
            <person name="Dunne D.W."/>
            <person name="Berriman M."/>
        </authorList>
    </citation>
    <scope>NUCLEOTIDE SEQUENCE [LARGE SCALE GENOMIC DNA]</scope>
    <source>
        <strain evidence="15">Puerto Rican</strain>
    </source>
</reference>
<dbReference type="GO" id="GO:0005758">
    <property type="term" value="C:mitochondrial intermembrane space"/>
    <property type="evidence" value="ECO:0007669"/>
    <property type="project" value="UniProtKB-SubCell"/>
</dbReference>
<evidence type="ECO:0000256" key="6">
    <source>
        <dbReference type="ARBA" id="ARBA00022490"/>
    </source>
</evidence>
<keyword evidence="8 12" id="KW-0496">Mitochondrion</keyword>
<dbReference type="Proteomes" id="UP000008854">
    <property type="component" value="Unassembled WGS sequence"/>
</dbReference>
<dbReference type="InterPro" id="IPR038849">
    <property type="entry name" value="ARL2BP"/>
</dbReference>
<evidence type="ECO:0000256" key="1">
    <source>
        <dbReference type="ARBA" id="ARBA00004120"/>
    </source>
</evidence>
<evidence type="ECO:0000313" key="17">
    <source>
        <dbReference type="WBParaSite" id="Smp_123190.2"/>
    </source>
</evidence>
<keyword evidence="9 12" id="KW-0206">Cytoskeleton</keyword>
<evidence type="ECO:0000256" key="7">
    <source>
        <dbReference type="ARBA" id="ARBA00023069"/>
    </source>
</evidence>
<comment type="function">
    <text evidence="12">Plays a role as an effector of the ADP-ribosylation factor-like protein 2, ARL2.</text>
</comment>
<keyword evidence="6 12" id="KW-0963">Cytoplasm</keyword>
<evidence type="ECO:0000256" key="3">
    <source>
        <dbReference type="ARBA" id="ARBA00004300"/>
    </source>
</evidence>
<evidence type="ECO:0000256" key="11">
    <source>
        <dbReference type="ARBA" id="ARBA00023273"/>
    </source>
</evidence>
<dbReference type="ExpressionAtlas" id="A0A3Q0KKJ5">
    <property type="expression patterns" value="baseline"/>
</dbReference>
<dbReference type="PANTHER" id="PTHR15487:SF4">
    <property type="entry name" value="ADP-RIBOSYLATION FACTOR-LIKE PROTEIN 2-BINDING PROTEIN"/>
    <property type="match status" value="1"/>
</dbReference>
<feature type="region of interest" description="Disordered" evidence="13">
    <location>
        <begin position="1"/>
        <end position="28"/>
    </location>
</feature>
<evidence type="ECO:0000256" key="10">
    <source>
        <dbReference type="ARBA" id="ARBA00023242"/>
    </source>
</evidence>
<reference evidence="16" key="2">
    <citation type="submission" date="2018-12" db="UniProtKB">
        <authorList>
            <consortium name="WormBaseParasite"/>
        </authorList>
    </citation>
    <scope>IDENTIFICATION</scope>
    <source>
        <strain evidence="16 17">Puerto Rican</strain>
    </source>
</reference>
<name>A0A3Q0KKJ5_SCHMA</name>
<comment type="subcellular location">
    <subcellularLocation>
        <location evidence="1 12">Cytoplasm</location>
        <location evidence="1 12">Cytoskeleton</location>
        <location evidence="1 12">Cilium basal body</location>
    </subcellularLocation>
    <subcellularLocation>
        <location evidence="3 12">Cytoplasm</location>
        <location evidence="3 12">Cytoskeleton</location>
        <location evidence="3 12">Microtubule organizing center</location>
        <location evidence="3 12">Centrosome</location>
    </subcellularLocation>
    <subcellularLocation>
        <location evidence="12">Cytoplasm</location>
    </subcellularLocation>
    <subcellularLocation>
        <location evidence="2 12">Nucleus</location>
    </subcellularLocation>
    <subcellularLocation>
        <location evidence="12">Mitochondrion intermembrane space</location>
    </subcellularLocation>
</comment>